<keyword evidence="10" id="KW-1185">Reference proteome</keyword>
<dbReference type="PANTHER" id="PTHR12049:SF7">
    <property type="entry name" value="PROTEIN ARGININE METHYLTRANSFERASE NDUFAF7, MITOCHONDRIAL"/>
    <property type="match status" value="1"/>
</dbReference>
<dbReference type="STRING" id="683960.A0A1E3P1L2"/>
<evidence type="ECO:0000256" key="7">
    <source>
        <dbReference type="RuleBase" id="RU364114"/>
    </source>
</evidence>
<organism evidence="9 10">
    <name type="scientific">Wickerhamomyces anomalus (strain ATCC 58044 / CBS 1984 / NCYC 433 / NRRL Y-366-8)</name>
    <name type="common">Yeast</name>
    <name type="synonym">Hansenula anomala</name>
    <dbReference type="NCBI Taxonomy" id="683960"/>
    <lineage>
        <taxon>Eukaryota</taxon>
        <taxon>Fungi</taxon>
        <taxon>Dikarya</taxon>
        <taxon>Ascomycota</taxon>
        <taxon>Saccharomycotina</taxon>
        <taxon>Saccharomycetes</taxon>
        <taxon>Phaffomycetales</taxon>
        <taxon>Wickerhamomycetaceae</taxon>
        <taxon>Wickerhamomyces</taxon>
    </lineage>
</organism>
<comment type="catalytic activity">
    <reaction evidence="6 7">
        <text>L-arginyl-[protein] + 2 S-adenosyl-L-methionine = N(omega),N(omega)'-dimethyl-L-arginyl-[protein] + 2 S-adenosyl-L-homocysteine + 2 H(+)</text>
        <dbReference type="Rhea" id="RHEA:48108"/>
        <dbReference type="Rhea" id="RHEA-COMP:10532"/>
        <dbReference type="Rhea" id="RHEA-COMP:11992"/>
        <dbReference type="ChEBI" id="CHEBI:15378"/>
        <dbReference type="ChEBI" id="CHEBI:29965"/>
        <dbReference type="ChEBI" id="CHEBI:57856"/>
        <dbReference type="ChEBI" id="CHEBI:59789"/>
        <dbReference type="ChEBI" id="CHEBI:88221"/>
        <dbReference type="EC" id="2.1.1.320"/>
    </reaction>
</comment>
<keyword evidence="3 7" id="KW-0489">Methyltransferase</keyword>
<accession>A0A1E3P1L2</accession>
<evidence type="ECO:0000313" key="10">
    <source>
        <dbReference type="Proteomes" id="UP000094112"/>
    </source>
</evidence>
<dbReference type="PANTHER" id="PTHR12049">
    <property type="entry name" value="PROTEIN ARGININE METHYLTRANSFERASE NDUFAF7, MITOCHONDRIAL"/>
    <property type="match status" value="1"/>
</dbReference>
<dbReference type="AlphaFoldDB" id="A0A1E3P1L2"/>
<dbReference type="InterPro" id="IPR038375">
    <property type="entry name" value="NDUFAF7_sf"/>
</dbReference>
<comment type="subcellular location">
    <subcellularLocation>
        <location evidence="1 7">Mitochondrion</location>
    </subcellularLocation>
</comment>
<evidence type="ECO:0000313" key="9">
    <source>
        <dbReference type="EMBL" id="ODQ58802.1"/>
    </source>
</evidence>
<dbReference type="InterPro" id="IPR003788">
    <property type="entry name" value="NDUFAF7"/>
</dbReference>
<dbReference type="Gene3D" id="3.40.50.12710">
    <property type="match status" value="1"/>
</dbReference>
<evidence type="ECO:0000256" key="6">
    <source>
        <dbReference type="ARBA" id="ARBA00048612"/>
    </source>
</evidence>
<dbReference type="EC" id="2.1.1.320" evidence="7"/>
<comment type="similarity">
    <text evidence="2 7">Belongs to the NDUFAF7 family.</text>
</comment>
<protein>
    <recommendedName>
        <fullName evidence="7">Protein arginine methyltransferase NDUFAF7</fullName>
        <ecNumber evidence="7">2.1.1.320</ecNumber>
    </recommendedName>
</protein>
<dbReference type="Pfam" id="PF02636">
    <property type="entry name" value="Methyltransf_28"/>
    <property type="match status" value="1"/>
</dbReference>
<dbReference type="GO" id="GO:0032259">
    <property type="term" value="P:methylation"/>
    <property type="evidence" value="ECO:0007669"/>
    <property type="project" value="UniProtKB-KW"/>
</dbReference>
<evidence type="ECO:0000256" key="1">
    <source>
        <dbReference type="ARBA" id="ARBA00004173"/>
    </source>
</evidence>
<dbReference type="GO" id="GO:0005739">
    <property type="term" value="C:mitochondrion"/>
    <property type="evidence" value="ECO:0007669"/>
    <property type="project" value="UniProtKB-SubCell"/>
</dbReference>
<dbReference type="GO" id="GO:0035243">
    <property type="term" value="F:protein-arginine omega-N symmetric methyltransferase activity"/>
    <property type="evidence" value="ECO:0007669"/>
    <property type="project" value="UniProtKB-EC"/>
</dbReference>
<evidence type="ECO:0000256" key="5">
    <source>
        <dbReference type="ARBA" id="ARBA00023128"/>
    </source>
</evidence>
<dbReference type="OrthoDB" id="5595109at2759"/>
<sequence length="280" mass="32391">MLLRSRNPALLRQFSTSAVRCQVIPKAYKQSFPTRYDTARKKIELNNLSQIFTELIKTTGPIPLSAYMRLCLTHPDFGYYTTKDPLGPKGDFITSPEISQMFGEMIGIWLFTVWISQKKPKNINLIEFGPGKGTLMFDVIKSFSRLLQTLKASDLTLNIILIEASDVLKKAQWTLLSDSTLDVNKEFWTTDHKWNGKITWVDTEKDVWEITNDKDANYILAHEFYDALPINQFKKTEEGWREYLVDQHPETNDFHLTVSPKERPSSKIPETNKRYSNVTT</sequence>
<feature type="region of interest" description="Disordered" evidence="8">
    <location>
        <begin position="254"/>
        <end position="280"/>
    </location>
</feature>
<feature type="compositionally biased region" description="Basic and acidic residues" evidence="8">
    <location>
        <begin position="260"/>
        <end position="273"/>
    </location>
</feature>
<evidence type="ECO:0000256" key="4">
    <source>
        <dbReference type="ARBA" id="ARBA00022679"/>
    </source>
</evidence>
<dbReference type="GeneID" id="30203661"/>
<proteinExistence type="inferred from homology"/>
<comment type="function">
    <text evidence="7">Arginine methyltransferase involved in the assembly or stability of mitochondrial NADH:ubiquinone oxidoreductase complex (complex I).</text>
</comment>
<dbReference type="Proteomes" id="UP000094112">
    <property type="component" value="Unassembled WGS sequence"/>
</dbReference>
<keyword evidence="4 7" id="KW-0808">Transferase</keyword>
<dbReference type="EMBL" id="KV454211">
    <property type="protein sequence ID" value="ODQ58802.1"/>
    <property type="molecule type" value="Genomic_DNA"/>
</dbReference>
<gene>
    <name evidence="9" type="ORF">WICANDRAFT_93383</name>
</gene>
<keyword evidence="5 7" id="KW-0496">Mitochondrion</keyword>
<dbReference type="RefSeq" id="XP_019038009.1">
    <property type="nucleotide sequence ID" value="XM_019186415.1"/>
</dbReference>
<dbReference type="InterPro" id="IPR029063">
    <property type="entry name" value="SAM-dependent_MTases_sf"/>
</dbReference>
<evidence type="ECO:0000256" key="8">
    <source>
        <dbReference type="SAM" id="MobiDB-lite"/>
    </source>
</evidence>
<evidence type="ECO:0000256" key="3">
    <source>
        <dbReference type="ARBA" id="ARBA00022603"/>
    </source>
</evidence>
<dbReference type="SUPFAM" id="SSF53335">
    <property type="entry name" value="S-adenosyl-L-methionine-dependent methyltransferases"/>
    <property type="match status" value="1"/>
</dbReference>
<name>A0A1E3P1L2_WICAA</name>
<dbReference type="GO" id="GO:0032981">
    <property type="term" value="P:mitochondrial respiratory chain complex I assembly"/>
    <property type="evidence" value="ECO:0007669"/>
    <property type="project" value="TreeGrafter"/>
</dbReference>
<evidence type="ECO:0000256" key="2">
    <source>
        <dbReference type="ARBA" id="ARBA00005891"/>
    </source>
</evidence>
<reference evidence="9 10" key="1">
    <citation type="journal article" date="2016" name="Proc. Natl. Acad. Sci. U.S.A.">
        <title>Comparative genomics of biotechnologically important yeasts.</title>
        <authorList>
            <person name="Riley R."/>
            <person name="Haridas S."/>
            <person name="Wolfe K.H."/>
            <person name="Lopes M.R."/>
            <person name="Hittinger C.T."/>
            <person name="Goeker M."/>
            <person name="Salamov A.A."/>
            <person name="Wisecaver J.H."/>
            <person name="Long T.M."/>
            <person name="Calvey C.H."/>
            <person name="Aerts A.L."/>
            <person name="Barry K.W."/>
            <person name="Choi C."/>
            <person name="Clum A."/>
            <person name="Coughlan A.Y."/>
            <person name="Deshpande S."/>
            <person name="Douglass A.P."/>
            <person name="Hanson S.J."/>
            <person name="Klenk H.-P."/>
            <person name="LaButti K.M."/>
            <person name="Lapidus A."/>
            <person name="Lindquist E.A."/>
            <person name="Lipzen A.M."/>
            <person name="Meier-Kolthoff J.P."/>
            <person name="Ohm R.A."/>
            <person name="Otillar R.P."/>
            <person name="Pangilinan J.L."/>
            <person name="Peng Y."/>
            <person name="Rokas A."/>
            <person name="Rosa C.A."/>
            <person name="Scheuner C."/>
            <person name="Sibirny A.A."/>
            <person name="Slot J.C."/>
            <person name="Stielow J.B."/>
            <person name="Sun H."/>
            <person name="Kurtzman C.P."/>
            <person name="Blackwell M."/>
            <person name="Grigoriev I.V."/>
            <person name="Jeffries T.W."/>
        </authorList>
    </citation>
    <scope>NUCLEOTIDE SEQUENCE [LARGE SCALE GENOMIC DNA]</scope>
    <source>
        <strain evidence="10">ATCC 58044 / CBS 1984 / NCYC 433 / NRRL Y-366-8</strain>
    </source>
</reference>
<feature type="non-terminal residue" evidence="9">
    <location>
        <position position="280"/>
    </location>
</feature>